<comment type="similarity">
    <text evidence="2 5">Belongs to the DegT/DnrJ/EryC1 family.</text>
</comment>
<dbReference type="GO" id="GO:0030170">
    <property type="term" value="F:pyridoxal phosphate binding"/>
    <property type="evidence" value="ECO:0007669"/>
    <property type="project" value="TreeGrafter"/>
</dbReference>
<keyword evidence="6" id="KW-0032">Aminotransferase</keyword>
<gene>
    <name evidence="6" type="ORF">AVDCRST_MAG30-3361</name>
</gene>
<dbReference type="GO" id="GO:0000271">
    <property type="term" value="P:polysaccharide biosynthetic process"/>
    <property type="evidence" value="ECO:0007669"/>
    <property type="project" value="TreeGrafter"/>
</dbReference>
<dbReference type="Pfam" id="PF01041">
    <property type="entry name" value="DegT_DnrJ_EryC1"/>
    <property type="match status" value="1"/>
</dbReference>
<feature type="modified residue" description="N6-(pyridoxal phosphate)lysine" evidence="4">
    <location>
        <position position="187"/>
    </location>
</feature>
<dbReference type="Gene3D" id="3.40.640.10">
    <property type="entry name" value="Type I PLP-dependent aspartate aminotransferase-like (Major domain)"/>
    <property type="match status" value="1"/>
</dbReference>
<organism evidence="6">
    <name type="scientific">uncultured Solirubrobacteraceae bacterium</name>
    <dbReference type="NCBI Taxonomy" id="1162706"/>
    <lineage>
        <taxon>Bacteria</taxon>
        <taxon>Bacillati</taxon>
        <taxon>Actinomycetota</taxon>
        <taxon>Thermoleophilia</taxon>
        <taxon>Solirubrobacterales</taxon>
        <taxon>Solirubrobacteraceae</taxon>
        <taxon>environmental samples</taxon>
    </lineage>
</organism>
<dbReference type="SUPFAM" id="SSF53383">
    <property type="entry name" value="PLP-dependent transferases"/>
    <property type="match status" value="1"/>
</dbReference>
<reference evidence="6" key="1">
    <citation type="submission" date="2020-02" db="EMBL/GenBank/DDBJ databases">
        <authorList>
            <person name="Meier V. D."/>
        </authorList>
    </citation>
    <scope>NUCLEOTIDE SEQUENCE</scope>
    <source>
        <strain evidence="6">AVDCRST_MAG30</strain>
    </source>
</reference>
<evidence type="ECO:0000313" key="6">
    <source>
        <dbReference type="EMBL" id="CAA9525777.1"/>
    </source>
</evidence>
<feature type="active site" description="Proton acceptor" evidence="3">
    <location>
        <position position="187"/>
    </location>
</feature>
<dbReference type="InterPro" id="IPR000653">
    <property type="entry name" value="DegT/StrS_aminotransferase"/>
</dbReference>
<dbReference type="InterPro" id="IPR015424">
    <property type="entry name" value="PyrdxlP-dep_Trfase"/>
</dbReference>
<evidence type="ECO:0000256" key="4">
    <source>
        <dbReference type="PIRSR" id="PIRSR000390-2"/>
    </source>
</evidence>
<accession>A0A6J4TLK5</accession>
<dbReference type="InterPro" id="IPR015421">
    <property type="entry name" value="PyrdxlP-dep_Trfase_major"/>
</dbReference>
<proteinExistence type="inferred from homology"/>
<dbReference type="EMBL" id="CADCVS010000436">
    <property type="protein sequence ID" value="CAA9525777.1"/>
    <property type="molecule type" value="Genomic_DNA"/>
</dbReference>
<evidence type="ECO:0000256" key="2">
    <source>
        <dbReference type="ARBA" id="ARBA00037999"/>
    </source>
</evidence>
<evidence type="ECO:0000256" key="5">
    <source>
        <dbReference type="RuleBase" id="RU004508"/>
    </source>
</evidence>
<dbReference type="PIRSF" id="PIRSF000390">
    <property type="entry name" value="PLP_StrS"/>
    <property type="match status" value="1"/>
</dbReference>
<dbReference type="Gene3D" id="3.90.1150.10">
    <property type="entry name" value="Aspartate Aminotransferase, domain 1"/>
    <property type="match status" value="1"/>
</dbReference>
<keyword evidence="6" id="KW-0808">Transferase</keyword>
<dbReference type="GO" id="GO:0008483">
    <property type="term" value="F:transaminase activity"/>
    <property type="evidence" value="ECO:0007669"/>
    <property type="project" value="UniProtKB-KW"/>
</dbReference>
<dbReference type="AlphaFoldDB" id="A0A6J4TLK5"/>
<evidence type="ECO:0000256" key="3">
    <source>
        <dbReference type="PIRSR" id="PIRSR000390-1"/>
    </source>
</evidence>
<evidence type="ECO:0000256" key="1">
    <source>
        <dbReference type="ARBA" id="ARBA00022898"/>
    </source>
</evidence>
<dbReference type="PANTHER" id="PTHR30244">
    <property type="entry name" value="TRANSAMINASE"/>
    <property type="match status" value="1"/>
</dbReference>
<name>A0A6J4TLK5_9ACTN</name>
<dbReference type="CDD" id="cd00616">
    <property type="entry name" value="AHBA_syn"/>
    <property type="match status" value="1"/>
</dbReference>
<dbReference type="PANTHER" id="PTHR30244:SF36">
    <property type="entry name" value="3-OXO-GLUCOSE-6-PHOSPHATE:GLUTAMATE AMINOTRANSFERASE"/>
    <property type="match status" value="1"/>
</dbReference>
<sequence>MAAIPFFDARAGYEELAGELDAAALRVLRSGAYILGEEVAAFERAFAAYCGAAHCVGVGNGLDALTLILRALGVGPGDEVVVPGHTFIATWLAVSAVGAIPVPVEPDPRTYNVTTDGVERALGPRTKAVVCVHLHGRLVDAGPLAELCRGRGIPLVEDAAQAHGATGPAGRAGSLADAAAFSFYPTKNLGAYGDGGAVTTSHGWLAERVALLRNYGSRRKYDHQEVGVNSRLDPLQAALLGVRLAHLDTMNARRRALVECYLERLDGVPGLKLPAPAGEDHVWHVLAVLAEDRDRVQAALSAAGIGTLVHYPIPPHRSGAYARDGAPVASLPVTEDLCARGLSLPLFPQLAPAAVDAVCEAVRAASRSRSALPAR</sequence>
<keyword evidence="1 4" id="KW-0663">Pyridoxal phosphate</keyword>
<dbReference type="InterPro" id="IPR015422">
    <property type="entry name" value="PyrdxlP-dep_Trfase_small"/>
</dbReference>
<protein>
    <submittedName>
        <fullName evidence="6">Aminotransferase, DegT/DnrJ/EryC1/StrS family</fullName>
    </submittedName>
</protein>